<proteinExistence type="predicted"/>
<dbReference type="STRING" id="2340.JV46_08790"/>
<keyword evidence="1" id="KW-0175">Coiled coil</keyword>
<evidence type="ECO:0000256" key="1">
    <source>
        <dbReference type="SAM" id="Coils"/>
    </source>
</evidence>
<reference evidence="3 4" key="1">
    <citation type="journal article" date="2014" name="BMC Genomics">
        <title>The genome of the intracellular bacterium of the coastal bivalve, Solemya velum: a blueprint for thriving in and out of symbiosis.</title>
        <authorList>
            <person name="Dmytrenko O."/>
            <person name="Russell S.L."/>
            <person name="Loo W.T."/>
            <person name="Fontanez K.M."/>
            <person name="Liao L."/>
            <person name="Roeselers G."/>
            <person name="Sharma R."/>
            <person name="Stewart F.J."/>
            <person name="Newton I.L."/>
            <person name="Woyke T."/>
            <person name="Wu D."/>
            <person name="Lang J.M."/>
            <person name="Eisen J.A."/>
            <person name="Cavanaugh C.M."/>
        </authorList>
    </citation>
    <scope>NUCLEOTIDE SEQUENCE [LARGE SCALE GENOMIC DNA]</scope>
    <source>
        <strain evidence="3 4">WH</strain>
    </source>
</reference>
<dbReference type="AlphaFoldDB" id="A0A0B0H8I6"/>
<gene>
    <name evidence="3" type="ORF">JV46_08790</name>
</gene>
<organism evidence="3 4">
    <name type="scientific">Solemya velum gill symbiont</name>
    <dbReference type="NCBI Taxonomy" id="2340"/>
    <lineage>
        <taxon>Bacteria</taxon>
        <taxon>Pseudomonadati</taxon>
        <taxon>Pseudomonadota</taxon>
        <taxon>Gammaproteobacteria</taxon>
        <taxon>sulfur-oxidizing symbionts</taxon>
    </lineage>
</organism>
<comment type="caution">
    <text evidence="3">The sequence shown here is derived from an EMBL/GenBank/DDBJ whole genome shotgun (WGS) entry which is preliminary data.</text>
</comment>
<accession>A0A0B0H8I6</accession>
<evidence type="ECO:0000313" key="4">
    <source>
        <dbReference type="Proteomes" id="UP000030856"/>
    </source>
</evidence>
<name>A0A0B0H8I6_SOVGS</name>
<feature type="coiled-coil region" evidence="1">
    <location>
        <begin position="385"/>
        <end position="412"/>
    </location>
</feature>
<protein>
    <submittedName>
        <fullName evidence="3">Uncharacterized protein</fullName>
    </submittedName>
</protein>
<dbReference type="EMBL" id="JRAA01000002">
    <property type="protein sequence ID" value="KHF24962.1"/>
    <property type="molecule type" value="Genomic_DNA"/>
</dbReference>
<keyword evidence="4" id="KW-1185">Reference proteome</keyword>
<sequence length="801" mass="92645">MTADLVRATRDTLQQGAGVDEEHSGYNKRALDILRRNGLTNWGGSSRGMQGLERVNGDKPISHTIMGFEQGQQIHITWNPEQNSFEIRIKDYGRKDQPPFEIRLSGTVHEEVDEDGKLVRRSVRPSDTPVKSLSAQEIRVEAEQLFQSLLGKWKDQDGNLWTISGKFYDYQESVVKLEQLFPDGEVLTWNGLFQSGTIRAKRKATHLHDTKETLPMAVRRQLITKWQPNLSLELRLRDTPEDRLLEGEYQTWLVTYDSDENTVSRVHTERFKSRLLTRIPDHPRYTIDKFEITARGLHFDINNLKKLITEKNSHNDSSQKHFNLPSFKQRLDALVQKRDALYNKMERLRKREKSDEFWSLQKELTPIEGEINNMESRLYSHLNDTDNRRREIADLQDKLDHLEARKKPLLDTIILHDESGVPISEWKKWVPVEDINRRDSEIIRLKGKLRELGQIKKEATRRFTDAVDSTSEALDAVSKSIWKSAQRQAVIESGYYLWDVVQGWKKGGPAGALSTAMKTAVESFLFDGEYGFDFAEADADKIRREVEEDFHYTPEKFGLDPGTATRQAYERALKENFSRNAHETLDKHITTRVSKFLSDRLEGDMLRGIRNELPIKVLEKRSEKVVRYNRHVDNLKAGFNAKNVSGNLLKGLAQDLTKELLKDLSEREVARDLTTYFQLEILRRVAFSAYDKALKQYDEIENQLRIRTRTQAILIDKYDPDSGFRRTSGPGIVEEGNHYSISLKLLNIPDRRAKVKLGTREALLKGPAGEKHYSVQVIKLNGYEPISEHMDFVTLKIDFLD</sequence>
<dbReference type="Proteomes" id="UP000030856">
    <property type="component" value="Unassembled WGS sequence"/>
</dbReference>
<evidence type="ECO:0000313" key="3">
    <source>
        <dbReference type="EMBL" id="KHF24962.1"/>
    </source>
</evidence>
<feature type="region of interest" description="Disordered" evidence="2">
    <location>
        <begin position="1"/>
        <end position="21"/>
    </location>
</feature>
<evidence type="ECO:0000256" key="2">
    <source>
        <dbReference type="SAM" id="MobiDB-lite"/>
    </source>
</evidence>